<keyword evidence="1" id="KW-0175">Coiled coil</keyword>
<dbReference type="GeneTree" id="ENSGT00390000011897"/>
<evidence type="ECO:0000313" key="2">
    <source>
        <dbReference type="Ensembl" id="ENSORLP00000024654.2"/>
    </source>
</evidence>
<dbReference type="InterPro" id="IPR027801">
    <property type="entry name" value="CENP-P"/>
</dbReference>
<organism evidence="2 3">
    <name type="scientific">Oryzias latipes</name>
    <name type="common">Japanese rice fish</name>
    <name type="synonym">Japanese killifish</name>
    <dbReference type="NCBI Taxonomy" id="8090"/>
    <lineage>
        <taxon>Eukaryota</taxon>
        <taxon>Metazoa</taxon>
        <taxon>Chordata</taxon>
        <taxon>Craniata</taxon>
        <taxon>Vertebrata</taxon>
        <taxon>Euteleostomi</taxon>
        <taxon>Actinopterygii</taxon>
        <taxon>Neopterygii</taxon>
        <taxon>Teleostei</taxon>
        <taxon>Neoteleostei</taxon>
        <taxon>Acanthomorphata</taxon>
        <taxon>Ovalentaria</taxon>
        <taxon>Atherinomorphae</taxon>
        <taxon>Beloniformes</taxon>
        <taxon>Adrianichthyidae</taxon>
        <taxon>Oryziinae</taxon>
        <taxon>Oryzias</taxon>
    </lineage>
</organism>
<dbReference type="PANTHER" id="PTHR28577">
    <property type="entry name" value="CENTROMERE PROTEIN P"/>
    <property type="match status" value="1"/>
</dbReference>
<dbReference type="Pfam" id="PF13096">
    <property type="entry name" value="CENP-P"/>
    <property type="match status" value="1"/>
</dbReference>
<dbReference type="GO" id="GO:0000775">
    <property type="term" value="C:chromosome, centromeric region"/>
    <property type="evidence" value="ECO:0007669"/>
    <property type="project" value="InterPro"/>
</dbReference>
<reference evidence="2 3" key="1">
    <citation type="journal article" date="2007" name="Nature">
        <title>The medaka draft genome and insights into vertebrate genome evolution.</title>
        <authorList>
            <person name="Kasahara M."/>
            <person name="Naruse K."/>
            <person name="Sasaki S."/>
            <person name="Nakatani Y."/>
            <person name="Qu W."/>
            <person name="Ahsan B."/>
            <person name="Yamada T."/>
            <person name="Nagayasu Y."/>
            <person name="Doi K."/>
            <person name="Kasai Y."/>
            <person name="Jindo T."/>
            <person name="Kobayashi D."/>
            <person name="Shimada A."/>
            <person name="Toyoda A."/>
            <person name="Kuroki Y."/>
            <person name="Fujiyama A."/>
            <person name="Sasaki T."/>
            <person name="Shimizu A."/>
            <person name="Asakawa S."/>
            <person name="Shimizu N."/>
            <person name="Hashimoto S."/>
            <person name="Yang J."/>
            <person name="Lee Y."/>
            <person name="Matsushima K."/>
            <person name="Sugano S."/>
            <person name="Sakaizumi M."/>
            <person name="Narita T."/>
            <person name="Ohishi K."/>
            <person name="Haga S."/>
            <person name="Ohta F."/>
            <person name="Nomoto H."/>
            <person name="Nogata K."/>
            <person name="Morishita T."/>
            <person name="Endo T."/>
            <person name="Shin-I T."/>
            <person name="Takeda H."/>
            <person name="Morishita S."/>
            <person name="Kohara Y."/>
        </authorList>
    </citation>
    <scope>NUCLEOTIDE SEQUENCE [LARGE SCALE GENOMIC DNA]</scope>
    <source>
        <strain evidence="2 3">Hd-rR</strain>
    </source>
</reference>
<dbReference type="Ensembl" id="ENSORLT00000024655.2">
    <property type="protein sequence ID" value="ENSORLP00000024654.2"/>
    <property type="gene ID" value="ENSORLG00000019849.2"/>
</dbReference>
<evidence type="ECO:0000256" key="1">
    <source>
        <dbReference type="SAM" id="Coils"/>
    </source>
</evidence>
<dbReference type="PANTHER" id="PTHR28577:SF1">
    <property type="entry name" value="CENTROMERE PROTEIN P"/>
    <property type="match status" value="1"/>
</dbReference>
<sequence length="310" mass="35074">MAAMLEKMGAENADEVKMLEGHIEHLKAEITSLQHQKEEIDRDAMFHFKGPMLDALLIVCRQTRDKDEEVVMSKLKEEVEELEKDLRLQTEMNGIIVENCKIKTLFRSEGKWIRQVCVSLQCSHMVFQVDFQVSETKEGPTSEKKVIGLNVVLDSDDLQNCSGFLSRVEESLDLLLLFRTLRNFSDRCDERSRTFQHLQEKFPSVVSLPGGCRSEVMSLRHPELPGCVVFIHWAVDIFTEGTVAPKINLLTKISEKALELFPSQPVDGAAEAFQSLLRILGPEAAVECVLRSVSLSQGDNVWGEKQLKQS</sequence>
<gene>
    <name evidence="2" type="primary">CENPP</name>
</gene>
<feature type="coiled-coil region" evidence="1">
    <location>
        <begin position="16"/>
        <end position="92"/>
    </location>
</feature>
<accession>H2MZX5</accession>
<dbReference type="STRING" id="8090.ENSORLP00000024654"/>
<dbReference type="GO" id="GO:0034080">
    <property type="term" value="P:CENP-A containing chromatin assembly"/>
    <property type="evidence" value="ECO:0007669"/>
    <property type="project" value="InterPro"/>
</dbReference>
<protein>
    <submittedName>
        <fullName evidence="2">Centromere protein P</fullName>
    </submittedName>
</protein>
<name>H2MZX5_ORYLA</name>
<dbReference type="Bgee" id="ENSORLG00000019849">
    <property type="expression patterns" value="Expressed in testis and 13 other cell types or tissues"/>
</dbReference>
<dbReference type="FunCoup" id="H2MZX5">
    <property type="interactions" value="445"/>
</dbReference>
<dbReference type="InParanoid" id="H2MZX5"/>
<dbReference type="AlphaFoldDB" id="H2MZX5"/>
<reference evidence="2" key="3">
    <citation type="submission" date="2025-09" db="UniProtKB">
        <authorList>
            <consortium name="Ensembl"/>
        </authorList>
    </citation>
    <scope>IDENTIFICATION</scope>
    <source>
        <strain evidence="2">Hd-rR</strain>
    </source>
</reference>
<evidence type="ECO:0000313" key="3">
    <source>
        <dbReference type="Proteomes" id="UP000001038"/>
    </source>
</evidence>
<dbReference type="HOGENOM" id="CLU_3177959_0_0_1"/>
<keyword evidence="3" id="KW-1185">Reference proteome</keyword>
<proteinExistence type="predicted"/>
<reference evidence="2" key="2">
    <citation type="submission" date="2025-08" db="UniProtKB">
        <authorList>
            <consortium name="Ensembl"/>
        </authorList>
    </citation>
    <scope>IDENTIFICATION</scope>
    <source>
        <strain evidence="2">Hd-rR</strain>
    </source>
</reference>
<dbReference type="GO" id="GO:0005634">
    <property type="term" value="C:nucleus"/>
    <property type="evidence" value="ECO:0000318"/>
    <property type="project" value="GO_Central"/>
</dbReference>
<dbReference type="Proteomes" id="UP000001038">
    <property type="component" value="Chromosome 5"/>
</dbReference>